<accession>W7TQR1</accession>
<name>W7TQR1_9STRA</name>
<dbReference type="SUPFAM" id="SSF50939">
    <property type="entry name" value="Sialidases"/>
    <property type="match status" value="1"/>
</dbReference>
<keyword evidence="2" id="KW-1185">Reference proteome</keyword>
<sequence length="438" mass="49946">MESRYADLAIASSEYPFCAWDATTDESIYTPLLLDPNAVYQPQLLSFAAHPHRVYKISASFPRVVYFSYETYSLRGHPLTSLPDLRIDPSWGKNPYREETTEEGAGTYEIYVTRDGNKGWPNEVRGLSEDHTNATQAAFSRVMDFVDNLSVVMLRLYTTEQPPSVWGGVDRPVISYTDDLGQTWKELQPCSDTTRYQFNRAMRQIGWTVYDFRYLIYHSQWYRLRSCHLLSKREADHPALFPDVNVQLGGNFVMVIEGTAPLTATGLFEGPRPVWNVTNYSTRYWSFAAADVFVPGPTYSSLTAQDMENFYGKGWDRRYKIVGATSIDIVKACGLDDPHALFLPYKNELMNNNPPAVPAVIEREMLARHMAMGLPSDKQSIEYVTSNCGKENKCLSIDFMKASLGDQYPSLQVYTCDVATGIKTPFVYQPYRRDYIRT</sequence>
<gene>
    <name evidence="1" type="ORF">Naga_100128g9</name>
</gene>
<protein>
    <submittedName>
        <fullName evidence="1">Uncharacterized protein</fullName>
    </submittedName>
</protein>
<dbReference type="OrthoDB" id="10305341at2759"/>
<dbReference type="AlphaFoldDB" id="W7TQR1"/>
<evidence type="ECO:0000313" key="1">
    <source>
        <dbReference type="EMBL" id="EWM29475.1"/>
    </source>
</evidence>
<comment type="caution">
    <text evidence="1">The sequence shown here is derived from an EMBL/GenBank/DDBJ whole genome shotgun (WGS) entry which is preliminary data.</text>
</comment>
<dbReference type="Proteomes" id="UP000019335">
    <property type="component" value="Chromosome 3"/>
</dbReference>
<reference evidence="1 2" key="1">
    <citation type="journal article" date="2014" name="Mol. Plant">
        <title>Chromosome Scale Genome Assembly and Transcriptome Profiling of Nannochloropsis gaditana in Nitrogen Depletion.</title>
        <authorList>
            <person name="Corteggiani Carpinelli E."/>
            <person name="Telatin A."/>
            <person name="Vitulo N."/>
            <person name="Forcato C."/>
            <person name="D'Angelo M."/>
            <person name="Schiavon R."/>
            <person name="Vezzi A."/>
            <person name="Giacometti G.M."/>
            <person name="Morosinotto T."/>
            <person name="Valle G."/>
        </authorList>
    </citation>
    <scope>NUCLEOTIDE SEQUENCE [LARGE SCALE GENOMIC DNA]</scope>
    <source>
        <strain evidence="1 2">B-31</strain>
    </source>
</reference>
<evidence type="ECO:0000313" key="2">
    <source>
        <dbReference type="Proteomes" id="UP000019335"/>
    </source>
</evidence>
<proteinExistence type="predicted"/>
<dbReference type="InterPro" id="IPR036278">
    <property type="entry name" value="Sialidase_sf"/>
</dbReference>
<dbReference type="EMBL" id="AZIL01000156">
    <property type="protein sequence ID" value="EWM29475.1"/>
    <property type="molecule type" value="Genomic_DNA"/>
</dbReference>
<organism evidence="1 2">
    <name type="scientific">Nannochloropsis gaditana</name>
    <dbReference type="NCBI Taxonomy" id="72520"/>
    <lineage>
        <taxon>Eukaryota</taxon>
        <taxon>Sar</taxon>
        <taxon>Stramenopiles</taxon>
        <taxon>Ochrophyta</taxon>
        <taxon>Eustigmatophyceae</taxon>
        <taxon>Eustigmatales</taxon>
        <taxon>Monodopsidaceae</taxon>
        <taxon>Nannochloropsis</taxon>
    </lineage>
</organism>